<protein>
    <recommendedName>
        <fullName evidence="3">DUF1841 family protein</fullName>
    </recommendedName>
</protein>
<evidence type="ECO:0000313" key="2">
    <source>
        <dbReference type="Proteomes" id="UP001296776"/>
    </source>
</evidence>
<sequence>MFTNDRNALRQAYVEAWRKARAKERLEPVEQQIVDVVRQHPEYQPLLERGDSALGRDWLPEGGETNPFLHMGLHIALQEQVATDRPAGIRPLYRAMIDACLGDVHAAEHQILDCLAEAIWKVQRDGGEFQPKPYLKCIKRRGAGRRRA</sequence>
<dbReference type="AlphaFoldDB" id="A0AAJ0XA27"/>
<proteinExistence type="predicted"/>
<evidence type="ECO:0000313" key="1">
    <source>
        <dbReference type="EMBL" id="MBK1704690.1"/>
    </source>
</evidence>
<keyword evidence="2" id="KW-1185">Reference proteome</keyword>
<gene>
    <name evidence="1" type="ORF">CKO40_09110</name>
</gene>
<dbReference type="EMBL" id="NRSJ01000013">
    <property type="protein sequence ID" value="MBK1704690.1"/>
    <property type="molecule type" value="Genomic_DNA"/>
</dbReference>
<dbReference type="RefSeq" id="WP_200345898.1">
    <property type="nucleotide sequence ID" value="NZ_NRSJ01000013.1"/>
</dbReference>
<comment type="caution">
    <text evidence="1">The sequence shown here is derived from an EMBL/GenBank/DDBJ whole genome shotgun (WGS) entry which is preliminary data.</text>
</comment>
<name>A0AAJ0XA27_9GAMM</name>
<dbReference type="Pfam" id="PF08897">
    <property type="entry name" value="DUF1841"/>
    <property type="match status" value="1"/>
</dbReference>
<dbReference type="Proteomes" id="UP001296776">
    <property type="component" value="Unassembled WGS sequence"/>
</dbReference>
<reference evidence="1" key="1">
    <citation type="submission" date="2017-08" db="EMBL/GenBank/DDBJ databases">
        <authorList>
            <person name="Imhoff J.F."/>
            <person name="Rahn T."/>
            <person name="Kuenzel S."/>
            <person name="Neulinger S.C."/>
        </authorList>
    </citation>
    <scope>NUCLEOTIDE SEQUENCE</scope>
    <source>
        <strain evidence="1">DSM 11080</strain>
    </source>
</reference>
<evidence type="ECO:0008006" key="3">
    <source>
        <dbReference type="Google" id="ProtNLM"/>
    </source>
</evidence>
<organism evidence="1 2">
    <name type="scientific">Halochromatium glycolicum</name>
    <dbReference type="NCBI Taxonomy" id="85075"/>
    <lineage>
        <taxon>Bacteria</taxon>
        <taxon>Pseudomonadati</taxon>
        <taxon>Pseudomonadota</taxon>
        <taxon>Gammaproteobacteria</taxon>
        <taxon>Chromatiales</taxon>
        <taxon>Chromatiaceae</taxon>
        <taxon>Halochromatium</taxon>
    </lineage>
</organism>
<dbReference type="InterPro" id="IPR014993">
    <property type="entry name" value="DUF1841"/>
</dbReference>
<reference evidence="1" key="2">
    <citation type="journal article" date="2020" name="Microorganisms">
        <title>Osmotic Adaptation and Compatible Solute Biosynthesis of Phototrophic Bacteria as Revealed from Genome Analyses.</title>
        <authorList>
            <person name="Imhoff J.F."/>
            <person name="Rahn T."/>
            <person name="Kunzel S."/>
            <person name="Keller A."/>
            <person name="Neulinger S.C."/>
        </authorList>
    </citation>
    <scope>NUCLEOTIDE SEQUENCE</scope>
    <source>
        <strain evidence="1">DSM 11080</strain>
    </source>
</reference>
<accession>A0AAJ0XA27</accession>